<organism evidence="2 3">
    <name type="scientific">Falsibacillus albus</name>
    <dbReference type="NCBI Taxonomy" id="2478915"/>
    <lineage>
        <taxon>Bacteria</taxon>
        <taxon>Bacillati</taxon>
        <taxon>Bacillota</taxon>
        <taxon>Bacilli</taxon>
        <taxon>Bacillales</taxon>
        <taxon>Bacillaceae</taxon>
        <taxon>Falsibacillus</taxon>
    </lineage>
</organism>
<evidence type="ECO:0000313" key="3">
    <source>
        <dbReference type="Proteomes" id="UP000276770"/>
    </source>
</evidence>
<gene>
    <name evidence="2" type="ORF">D9X91_02155</name>
</gene>
<protein>
    <submittedName>
        <fullName evidence="2">DUF1189 domain-containing protein</fullName>
    </submittedName>
</protein>
<keyword evidence="1" id="KW-1133">Transmembrane helix</keyword>
<feature type="transmembrane region" description="Helical" evidence="1">
    <location>
        <begin position="157"/>
        <end position="190"/>
    </location>
</feature>
<keyword evidence="3" id="KW-1185">Reference proteome</keyword>
<dbReference type="EMBL" id="RCVZ01000001">
    <property type="protein sequence ID" value="RLQ98213.1"/>
    <property type="molecule type" value="Genomic_DNA"/>
</dbReference>
<comment type="caution">
    <text evidence="2">The sequence shown here is derived from an EMBL/GenBank/DDBJ whole genome shotgun (WGS) entry which is preliminary data.</text>
</comment>
<keyword evidence="1" id="KW-0812">Transmembrane</keyword>
<proteinExistence type="predicted"/>
<evidence type="ECO:0000313" key="2">
    <source>
        <dbReference type="EMBL" id="RLQ98213.1"/>
    </source>
</evidence>
<feature type="transmembrane region" description="Helical" evidence="1">
    <location>
        <begin position="202"/>
        <end position="221"/>
    </location>
</feature>
<dbReference type="AlphaFoldDB" id="A0A3L7K570"/>
<evidence type="ECO:0000256" key="1">
    <source>
        <dbReference type="SAM" id="Phobius"/>
    </source>
</evidence>
<name>A0A3L7K570_9BACI</name>
<sequence length="257" mass="29195">MNIFQQLIKSLYSPKNIARFRFQGIGKTILYVFMIMLISTIPVIYHFTNMTLKGIEAGRQTIDQELPKFSINNGVLTSEKEEPVFVEKNGLTILIDPTNSLTEKELKQKGSLIALLKNEAVIASNGQLNKYDYSTFNGLSLNNNKISSFLKTIKSNIWIILPVLFIVYYIFVAAIGFIKVSIFALVGIALARTQSRKLSYRHSWRITAYAITLPTVFFAIMDLLRTTVPFSALLDWLIIIIMLYLSIKEIPGKKVQE</sequence>
<feature type="transmembrane region" description="Helical" evidence="1">
    <location>
        <begin position="227"/>
        <end position="247"/>
    </location>
</feature>
<dbReference type="Proteomes" id="UP000276770">
    <property type="component" value="Unassembled WGS sequence"/>
</dbReference>
<accession>A0A3L7K570</accession>
<dbReference type="InterPro" id="IPR009574">
    <property type="entry name" value="DUF1189"/>
</dbReference>
<reference evidence="2 3" key="1">
    <citation type="submission" date="2018-10" db="EMBL/GenBank/DDBJ databases">
        <title>Falsibacillus sp. genome draft.</title>
        <authorList>
            <person name="Shi S."/>
        </authorList>
    </citation>
    <scope>NUCLEOTIDE SEQUENCE [LARGE SCALE GENOMIC DNA]</scope>
    <source>
        <strain evidence="2 3">GY 10110</strain>
    </source>
</reference>
<dbReference type="OrthoDB" id="1903376at2"/>
<feature type="transmembrane region" description="Helical" evidence="1">
    <location>
        <begin position="29"/>
        <end position="47"/>
    </location>
</feature>
<keyword evidence="1" id="KW-0472">Membrane</keyword>
<dbReference type="Pfam" id="PF06691">
    <property type="entry name" value="DUF1189"/>
    <property type="match status" value="1"/>
</dbReference>
<dbReference type="RefSeq" id="WP_121678902.1">
    <property type="nucleotide sequence ID" value="NZ_RCVZ01000001.1"/>
</dbReference>